<proteinExistence type="predicted"/>
<evidence type="ECO:0000313" key="2">
    <source>
        <dbReference type="EMBL" id="KAK0486381.1"/>
    </source>
</evidence>
<dbReference type="Proteomes" id="UP001175227">
    <property type="component" value="Unassembled WGS sequence"/>
</dbReference>
<keyword evidence="1" id="KW-0472">Membrane</keyword>
<dbReference type="AlphaFoldDB" id="A0AA39PMG9"/>
<protein>
    <recommendedName>
        <fullName evidence="4">Transmembrane protein</fullName>
    </recommendedName>
</protein>
<name>A0AA39PMG9_9AGAR</name>
<evidence type="ECO:0000256" key="1">
    <source>
        <dbReference type="SAM" id="Phobius"/>
    </source>
</evidence>
<keyword evidence="1" id="KW-0812">Transmembrane</keyword>
<comment type="caution">
    <text evidence="2">The sequence shown here is derived from an EMBL/GenBank/DDBJ whole genome shotgun (WGS) entry which is preliminary data.</text>
</comment>
<accession>A0AA39PMG9</accession>
<organism evidence="2 3">
    <name type="scientific">Armillaria novae-zelandiae</name>
    <dbReference type="NCBI Taxonomy" id="153914"/>
    <lineage>
        <taxon>Eukaryota</taxon>
        <taxon>Fungi</taxon>
        <taxon>Dikarya</taxon>
        <taxon>Basidiomycota</taxon>
        <taxon>Agaricomycotina</taxon>
        <taxon>Agaricomycetes</taxon>
        <taxon>Agaricomycetidae</taxon>
        <taxon>Agaricales</taxon>
        <taxon>Marasmiineae</taxon>
        <taxon>Physalacriaceae</taxon>
        <taxon>Armillaria</taxon>
    </lineage>
</organism>
<feature type="transmembrane region" description="Helical" evidence="1">
    <location>
        <begin position="68"/>
        <end position="90"/>
    </location>
</feature>
<evidence type="ECO:0000313" key="3">
    <source>
        <dbReference type="Proteomes" id="UP001175227"/>
    </source>
</evidence>
<keyword evidence="3" id="KW-1185">Reference proteome</keyword>
<keyword evidence="1" id="KW-1133">Transmembrane helix</keyword>
<gene>
    <name evidence="2" type="ORF">IW261DRAFT_1590672</name>
</gene>
<sequence>MCGQCDDHQEKIIQVILDHHFVTPRSVEVVECAWGKKYDSVDGGQRELDHNCEDGVLRDRTVIRVASFHPYATLVLPFVLTLITGSFGYWSSRPSDSDQRSVSTLHQAGHENKERSEFFLQRSARALPDFDLDQQAAVSNSLQMGSEKIDEPHFTGLV</sequence>
<reference evidence="2" key="1">
    <citation type="submission" date="2023-06" db="EMBL/GenBank/DDBJ databases">
        <authorList>
            <consortium name="Lawrence Berkeley National Laboratory"/>
            <person name="Ahrendt S."/>
            <person name="Sahu N."/>
            <person name="Indic B."/>
            <person name="Wong-Bajracharya J."/>
            <person name="Merenyi Z."/>
            <person name="Ke H.-M."/>
            <person name="Monk M."/>
            <person name="Kocsube S."/>
            <person name="Drula E."/>
            <person name="Lipzen A."/>
            <person name="Balint B."/>
            <person name="Henrissat B."/>
            <person name="Andreopoulos B."/>
            <person name="Martin F.M."/>
            <person name="Harder C.B."/>
            <person name="Rigling D."/>
            <person name="Ford K.L."/>
            <person name="Foster G.D."/>
            <person name="Pangilinan J."/>
            <person name="Papanicolaou A."/>
            <person name="Barry K."/>
            <person name="LaButti K."/>
            <person name="Viragh M."/>
            <person name="Koriabine M."/>
            <person name="Yan M."/>
            <person name="Riley R."/>
            <person name="Champramary S."/>
            <person name="Plett K.L."/>
            <person name="Tsai I.J."/>
            <person name="Slot J."/>
            <person name="Sipos G."/>
            <person name="Plett J."/>
            <person name="Nagy L.G."/>
            <person name="Grigoriev I.V."/>
        </authorList>
    </citation>
    <scope>NUCLEOTIDE SEQUENCE</scope>
    <source>
        <strain evidence="2">ICMP 16352</strain>
    </source>
</reference>
<evidence type="ECO:0008006" key="4">
    <source>
        <dbReference type="Google" id="ProtNLM"/>
    </source>
</evidence>
<dbReference type="EMBL" id="JAUEPR010000004">
    <property type="protein sequence ID" value="KAK0486381.1"/>
    <property type="molecule type" value="Genomic_DNA"/>
</dbReference>